<organism evidence="2 3">
    <name type="scientific">Glutamicibacter uratoxydans</name>
    <name type="common">Arthrobacter uratoxydans</name>
    <dbReference type="NCBI Taxonomy" id="43667"/>
    <lineage>
        <taxon>Bacteria</taxon>
        <taxon>Bacillati</taxon>
        <taxon>Actinomycetota</taxon>
        <taxon>Actinomycetes</taxon>
        <taxon>Micrococcales</taxon>
        <taxon>Micrococcaceae</taxon>
        <taxon>Glutamicibacter</taxon>
    </lineage>
</organism>
<evidence type="ECO:0000313" key="3">
    <source>
        <dbReference type="Proteomes" id="UP000316612"/>
    </source>
</evidence>
<dbReference type="AlphaFoldDB" id="A0A4Y4DLL0"/>
<proteinExistence type="predicted"/>
<sequence>MPRVDFLDGAGFVLAVGFGFGFAVALGATFGTGLALALGFGLADGFGDGLTVCFGAGLAVFCGVGTTAAFGVGVEASVAVGGMSLVAALVAVDSLNGFADSVVEAVGEPDVVDAWDGTTAGVGLVFSLGLQAATERDSAAIASMESGFFKSISLGIPLIKT</sequence>
<protein>
    <submittedName>
        <fullName evidence="2">Uncharacterized protein</fullName>
    </submittedName>
</protein>
<accession>A0A4Y4DLL0</accession>
<name>A0A4Y4DLL0_GLUUR</name>
<feature type="transmembrane region" description="Helical" evidence="1">
    <location>
        <begin position="12"/>
        <end position="38"/>
    </location>
</feature>
<keyword evidence="3" id="KW-1185">Reference proteome</keyword>
<keyword evidence="1" id="KW-0472">Membrane</keyword>
<gene>
    <name evidence="2" type="ORF">AUR04nite_17410</name>
</gene>
<evidence type="ECO:0000256" key="1">
    <source>
        <dbReference type="SAM" id="Phobius"/>
    </source>
</evidence>
<dbReference type="Proteomes" id="UP000316612">
    <property type="component" value="Unassembled WGS sequence"/>
</dbReference>
<dbReference type="EMBL" id="BJNY01000009">
    <property type="protein sequence ID" value="GED06209.1"/>
    <property type="molecule type" value="Genomic_DNA"/>
</dbReference>
<feature type="transmembrane region" description="Helical" evidence="1">
    <location>
        <begin position="50"/>
        <end position="70"/>
    </location>
</feature>
<keyword evidence="1" id="KW-0812">Transmembrane</keyword>
<evidence type="ECO:0000313" key="2">
    <source>
        <dbReference type="EMBL" id="GED06209.1"/>
    </source>
</evidence>
<comment type="caution">
    <text evidence="2">The sequence shown here is derived from an EMBL/GenBank/DDBJ whole genome shotgun (WGS) entry which is preliminary data.</text>
</comment>
<keyword evidence="1" id="KW-1133">Transmembrane helix</keyword>
<reference evidence="2 3" key="1">
    <citation type="submission" date="2019-06" db="EMBL/GenBank/DDBJ databases">
        <title>Whole genome shotgun sequence of Glutamicibacter uratoxydans NBRC 15515.</title>
        <authorList>
            <person name="Hosoyama A."/>
            <person name="Uohara A."/>
            <person name="Ohji S."/>
            <person name="Ichikawa N."/>
        </authorList>
    </citation>
    <scope>NUCLEOTIDE SEQUENCE [LARGE SCALE GENOMIC DNA]</scope>
    <source>
        <strain evidence="2 3">NBRC 15515</strain>
    </source>
</reference>